<gene>
    <name evidence="2" type="ORF">GCM10012284_59900</name>
</gene>
<proteinExistence type="predicted"/>
<evidence type="ECO:0000313" key="2">
    <source>
        <dbReference type="EMBL" id="GGL17375.1"/>
    </source>
</evidence>
<comment type="caution">
    <text evidence="2">The sequence shown here is derived from an EMBL/GenBank/DDBJ whole genome shotgun (WGS) entry which is preliminary data.</text>
</comment>
<dbReference type="AlphaFoldDB" id="A0A8J3FS74"/>
<dbReference type="Proteomes" id="UP000656042">
    <property type="component" value="Unassembled WGS sequence"/>
</dbReference>
<dbReference type="EMBL" id="BMMX01000055">
    <property type="protein sequence ID" value="GGL17375.1"/>
    <property type="molecule type" value="Genomic_DNA"/>
</dbReference>
<accession>A0A8J3FS74</accession>
<reference evidence="2" key="2">
    <citation type="submission" date="2020-09" db="EMBL/GenBank/DDBJ databases">
        <authorList>
            <person name="Sun Q."/>
            <person name="Zhou Y."/>
        </authorList>
    </citation>
    <scope>NUCLEOTIDE SEQUENCE</scope>
    <source>
        <strain evidence="2">CGMCC 4.7299</strain>
    </source>
</reference>
<reference evidence="2" key="1">
    <citation type="journal article" date="2014" name="Int. J. Syst. Evol. Microbiol.">
        <title>Complete genome sequence of Corynebacterium casei LMG S-19264T (=DSM 44701T), isolated from a smear-ripened cheese.</title>
        <authorList>
            <consortium name="US DOE Joint Genome Institute (JGI-PGF)"/>
            <person name="Walter F."/>
            <person name="Albersmeier A."/>
            <person name="Kalinowski J."/>
            <person name="Ruckert C."/>
        </authorList>
    </citation>
    <scope>NUCLEOTIDE SEQUENCE</scope>
    <source>
        <strain evidence="2">CGMCC 4.7299</strain>
    </source>
</reference>
<feature type="region of interest" description="Disordered" evidence="1">
    <location>
        <begin position="178"/>
        <end position="213"/>
    </location>
</feature>
<organism evidence="2 3">
    <name type="scientific">Mangrovihabitans endophyticus</name>
    <dbReference type="NCBI Taxonomy" id="1751298"/>
    <lineage>
        <taxon>Bacteria</taxon>
        <taxon>Bacillati</taxon>
        <taxon>Actinomycetota</taxon>
        <taxon>Actinomycetes</taxon>
        <taxon>Micromonosporales</taxon>
        <taxon>Micromonosporaceae</taxon>
        <taxon>Mangrovihabitans</taxon>
    </lineage>
</organism>
<feature type="compositionally biased region" description="Low complexity" evidence="1">
    <location>
        <begin position="188"/>
        <end position="204"/>
    </location>
</feature>
<evidence type="ECO:0000313" key="3">
    <source>
        <dbReference type="Proteomes" id="UP000656042"/>
    </source>
</evidence>
<protein>
    <submittedName>
        <fullName evidence="2">Uncharacterized protein</fullName>
    </submittedName>
</protein>
<dbReference type="RefSeq" id="WP_189082687.1">
    <property type="nucleotide sequence ID" value="NZ_BMMX01000055.1"/>
</dbReference>
<sequence length="405" mass="43575">MTPDRPASAATGPATTVDVLHEQALAWRILTHTLDVRLRRRLIELVTADEILLGDACEMLHAAGLTPLPRPWTLVLGATITCHTHHPDLTGAHTTAAEIVDRVARRTLGEHTSAELVDAELAPAGQACTLPGPCRELRAHAHVATQIRATTPDDADHTATAARQRLAAAWATAGVSCAQHTGHHTEPDPGAAATLDPDTDAPLTRCPPPAPHGVLRGDVEAADLRRRLAEAAYEQRARDVRRALISGLVYTGLGRLAGEHRPYALIDDLLRELGLPGLPRAHLYRVAATVPVTVPASSNREARRAAYRLLRDAAAHVPQNGLPLTGSMHVREPEVTALTGGGYAVAWHETYLVSLRATHAPRLAEAAVRIQLSILADTVAHIAQVPLHTRYLGRRVDHRLDPDHD</sequence>
<evidence type="ECO:0000256" key="1">
    <source>
        <dbReference type="SAM" id="MobiDB-lite"/>
    </source>
</evidence>
<keyword evidence="3" id="KW-1185">Reference proteome</keyword>
<name>A0A8J3FS74_9ACTN</name>